<protein>
    <recommendedName>
        <fullName evidence="3">Thioredoxin domain-containing protein</fullName>
    </recommendedName>
</protein>
<dbReference type="AlphaFoldDB" id="A0A1H1Q3W9"/>
<gene>
    <name evidence="1" type="ORF">SAMN04488552_2370</name>
</gene>
<organism evidence="1 2">
    <name type="scientific">Christiangramia echinicola</name>
    <dbReference type="NCBI Taxonomy" id="279359"/>
    <lineage>
        <taxon>Bacteria</taxon>
        <taxon>Pseudomonadati</taxon>
        <taxon>Bacteroidota</taxon>
        <taxon>Flavobacteriia</taxon>
        <taxon>Flavobacteriales</taxon>
        <taxon>Flavobacteriaceae</taxon>
        <taxon>Christiangramia</taxon>
    </lineage>
</organism>
<evidence type="ECO:0000313" key="1">
    <source>
        <dbReference type="EMBL" id="SDS18211.1"/>
    </source>
</evidence>
<evidence type="ECO:0000313" key="2">
    <source>
        <dbReference type="Proteomes" id="UP000198858"/>
    </source>
</evidence>
<proteinExistence type="predicted"/>
<dbReference type="RefSeq" id="WP_089662834.1">
    <property type="nucleotide sequence ID" value="NZ_LT629745.1"/>
</dbReference>
<dbReference type="PROSITE" id="PS51257">
    <property type="entry name" value="PROKAR_LIPOPROTEIN"/>
    <property type="match status" value="1"/>
</dbReference>
<keyword evidence="2" id="KW-1185">Reference proteome</keyword>
<accession>A0A1H1Q3W9</accession>
<sequence length="470" mass="55451">MKYLPIFIFCCALLLTGCNDNSKVSDSVFIGGQINNPETDYVVISKENKTIDTLYLDEKNQFGKEYKDFESGIYTFKHPPESQIMYMEPGDSIAIWLNTMSFDESLNFSGDGSDKSNFLLDMFLKNQSNNDLILTYYKIEPQKFAQITDSIKEQRLLKLENLKEKNEFSDEFLEIARASIDYEFYDLRERYTFLIRKYYNSFADKIPEDFNDYREEIDFNNKELQDYYVYTNLIDDYLRSKSIEQCAQKHTDHKKCFNINTFRNIERRILLIDSLSQVNTLKNEFLDRLAAQAIIMAERKSRLDSVLNLLEKIDYSNIASARQLAEIQKNYFVGKSINGLMAENTDGVVIEYGDVINRPTITYAWSLYSPAHHRWQHSIINNLRQKYPELLFLGINIDLGEREEWLRTMETFVYDKENEYQITRRTPSKDTYRKYLNKVFFVNSEGTIVKGDMQFGSPEFEDEVIEFLNK</sequence>
<dbReference type="EMBL" id="LT629745">
    <property type="protein sequence ID" value="SDS18211.1"/>
    <property type="molecule type" value="Genomic_DNA"/>
</dbReference>
<evidence type="ECO:0008006" key="3">
    <source>
        <dbReference type="Google" id="ProtNLM"/>
    </source>
</evidence>
<dbReference type="STRING" id="1250231.SAMN04488552_2370"/>
<reference evidence="1 2" key="1">
    <citation type="submission" date="2016-10" db="EMBL/GenBank/DDBJ databases">
        <authorList>
            <person name="Varghese N."/>
            <person name="Submissions S."/>
        </authorList>
    </citation>
    <scope>NUCLEOTIDE SEQUENCE [LARGE SCALE GENOMIC DNA]</scope>
    <source>
        <strain evidence="1 2">Mar_2010_102</strain>
    </source>
</reference>
<dbReference type="Proteomes" id="UP000198858">
    <property type="component" value="Chromosome I"/>
</dbReference>
<name>A0A1H1Q3W9_9FLAO</name>